<proteinExistence type="predicted"/>
<reference evidence="1" key="2">
    <citation type="submission" date="2023-07" db="EMBL/GenBank/DDBJ databases">
        <authorList>
            <person name="Sun H."/>
        </authorList>
    </citation>
    <scope>NUCLEOTIDE SEQUENCE</scope>
    <source>
        <strain evidence="1">05753</strain>
    </source>
</reference>
<dbReference type="PANTHER" id="PTHR19288">
    <property type="entry name" value="4-NITROPHENYLPHOSPHATASE-RELATED"/>
    <property type="match status" value="1"/>
</dbReference>
<gene>
    <name evidence="1" type="ORF">Q2T52_26655</name>
</gene>
<dbReference type="InterPro" id="IPR006357">
    <property type="entry name" value="HAD-SF_hydro_IIA"/>
</dbReference>
<organism evidence="1 2">
    <name type="scientific">Rhizobium oryzicola</name>
    <dbReference type="NCBI Taxonomy" id="1232668"/>
    <lineage>
        <taxon>Bacteria</taxon>
        <taxon>Pseudomonadati</taxon>
        <taxon>Pseudomonadota</taxon>
        <taxon>Alphaproteobacteria</taxon>
        <taxon>Hyphomicrobiales</taxon>
        <taxon>Rhizobiaceae</taxon>
        <taxon>Rhizobium/Agrobacterium group</taxon>
        <taxon>Rhizobium</taxon>
    </lineage>
</organism>
<dbReference type="Gene3D" id="3.40.50.1000">
    <property type="entry name" value="HAD superfamily/HAD-like"/>
    <property type="match status" value="2"/>
</dbReference>
<keyword evidence="2" id="KW-1185">Reference proteome</keyword>
<sequence length="249" mass="26603">MWLIMLGKYRGFLFDLDGTLMAGRRALPGAAELMRALDGRFVVVSNDSEHIPEQLAGVMRGAGLPIGEDRLILSGIASLDFLERSWPGARLHLIGSVALARDAERRGFLLTDSGADIVLIARDRNFTYETLAAAARNVHDGANVVVASPDRSHPGIDGYPVPEAGALAAAILSIGERREPIVVGKPEPTLFRMACAKLDLDPCDCLMIGDNPLTDGEGAARSGMTFLHVAPGDLPALAVHPDLEMFKRG</sequence>
<dbReference type="RefSeq" id="WP_302079933.1">
    <property type="nucleotide sequence ID" value="NZ_JAUKWQ010000022.1"/>
</dbReference>
<name>A0ABT8T9D1_9HYPH</name>
<dbReference type="Pfam" id="PF13242">
    <property type="entry name" value="Hydrolase_like"/>
    <property type="match status" value="1"/>
</dbReference>
<dbReference type="EMBL" id="JAUKWQ010000022">
    <property type="protein sequence ID" value="MDO1585682.1"/>
    <property type="molecule type" value="Genomic_DNA"/>
</dbReference>
<dbReference type="PANTHER" id="PTHR19288:SF46">
    <property type="entry name" value="HALOACID DEHALOGENASE-LIKE HYDROLASE DOMAIN-CONTAINING PROTEIN 2"/>
    <property type="match status" value="1"/>
</dbReference>
<dbReference type="InterPro" id="IPR036412">
    <property type="entry name" value="HAD-like_sf"/>
</dbReference>
<dbReference type="Pfam" id="PF13344">
    <property type="entry name" value="Hydrolase_6"/>
    <property type="match status" value="1"/>
</dbReference>
<comment type="caution">
    <text evidence="1">The sequence shown here is derived from an EMBL/GenBank/DDBJ whole genome shotgun (WGS) entry which is preliminary data.</text>
</comment>
<evidence type="ECO:0000313" key="1">
    <source>
        <dbReference type="EMBL" id="MDO1585682.1"/>
    </source>
</evidence>
<dbReference type="GO" id="GO:0016787">
    <property type="term" value="F:hydrolase activity"/>
    <property type="evidence" value="ECO:0007669"/>
    <property type="project" value="UniProtKB-KW"/>
</dbReference>
<protein>
    <submittedName>
        <fullName evidence="1">HAD-IA family hydrolase</fullName>
    </submittedName>
</protein>
<accession>A0ABT8T9D1</accession>
<evidence type="ECO:0000313" key="2">
    <source>
        <dbReference type="Proteomes" id="UP001169006"/>
    </source>
</evidence>
<keyword evidence="1" id="KW-0378">Hydrolase</keyword>
<dbReference type="SUPFAM" id="SSF56784">
    <property type="entry name" value="HAD-like"/>
    <property type="match status" value="1"/>
</dbReference>
<dbReference type="NCBIfam" id="TIGR01549">
    <property type="entry name" value="HAD-SF-IA-v1"/>
    <property type="match status" value="1"/>
</dbReference>
<dbReference type="InterPro" id="IPR006439">
    <property type="entry name" value="HAD-SF_hydro_IA"/>
</dbReference>
<dbReference type="InterPro" id="IPR023214">
    <property type="entry name" value="HAD_sf"/>
</dbReference>
<reference evidence="1" key="1">
    <citation type="journal article" date="2015" name="Int. J. Syst. Evol. Microbiol.">
        <title>Rhizobium oryzicola sp. nov., potential plant-growth-promoting endophytic bacteria isolated from rice roots.</title>
        <authorList>
            <person name="Zhang X.X."/>
            <person name="Gao J.S."/>
            <person name="Cao Y.H."/>
            <person name="Sheirdil R.A."/>
            <person name="Wang X.C."/>
            <person name="Zhang L."/>
        </authorList>
    </citation>
    <scope>NUCLEOTIDE SEQUENCE</scope>
    <source>
        <strain evidence="1">05753</strain>
    </source>
</reference>
<dbReference type="Proteomes" id="UP001169006">
    <property type="component" value="Unassembled WGS sequence"/>
</dbReference>